<dbReference type="GO" id="GO:0006313">
    <property type="term" value="P:DNA transposition"/>
    <property type="evidence" value="ECO:0007669"/>
    <property type="project" value="InterPro"/>
</dbReference>
<reference evidence="4" key="1">
    <citation type="submission" date="2017-04" db="EMBL/GenBank/DDBJ databases">
        <title>Comparative genomics and description of representatives of a novel lineage of planctomycetes thriving in anoxic sediments.</title>
        <authorList>
            <person name="Spring S."/>
            <person name="Bunk B."/>
            <person name="Sproer C."/>
        </authorList>
    </citation>
    <scope>NUCLEOTIDE SEQUENCE [LARGE SCALE GENOMIC DNA]</scope>
    <source>
        <strain evidence="4">ST-PulAB-D4</strain>
    </source>
</reference>
<keyword evidence="4" id="KW-1185">Reference proteome</keyword>
<proteinExistence type="predicted"/>
<sequence length="431" mass="49265">MAIIQNKYLFSWENLENSKDLERLEFVLSHLPDEKLMRSLEKVRGRGRNDYPIRAVWNSLLAGFVFEHNSIASLRRELSRNPLLRQLCGFNPALGQSAVPSDDAYTNFFKLLSKHENKLSNIFENLVSKLSEKLPNFGKDVAIDGKTIPSLAIKETDKSSDDGRRDTDADWSVKSYTNKEGKVTKKVSVFGYTLHLLVDAKYELPIQRKVTPGNESEVKQVEEIVGSCNPKVKDKIEHLIADKGYDSGDLNKKLLRKDGIKAVIDSREMGKADYWPVDDSFTVFYDQKGRVYCRQKGNLKLKNMPFAGFEKNRETLKYRCPVKHYGIGCPNAENCSIASSIRIPLALNPRIFTAVARGSLKWERLYKKRSSVERTFSRLDVSFGFENHYIRGLEKMRTRVDMALITMLGIAYGSVMENKHKKMRSLVNCRA</sequence>
<protein>
    <submittedName>
        <fullName evidence="3">Transposase</fullName>
    </submittedName>
</protein>
<organism evidence="3 4">
    <name type="scientific">Sedimentisphaera salicampi</name>
    <dbReference type="NCBI Taxonomy" id="1941349"/>
    <lineage>
        <taxon>Bacteria</taxon>
        <taxon>Pseudomonadati</taxon>
        <taxon>Planctomycetota</taxon>
        <taxon>Phycisphaerae</taxon>
        <taxon>Sedimentisphaerales</taxon>
        <taxon>Sedimentisphaeraceae</taxon>
        <taxon>Sedimentisphaera</taxon>
    </lineage>
</organism>
<dbReference type="STRING" id="1941349.STSP1_01843"/>
<name>A0A1W6LNX4_9BACT</name>
<dbReference type="Pfam" id="PF05598">
    <property type="entry name" value="DUF772"/>
    <property type="match status" value="1"/>
</dbReference>
<evidence type="ECO:0000313" key="4">
    <source>
        <dbReference type="Proteomes" id="UP000193334"/>
    </source>
</evidence>
<dbReference type="PANTHER" id="PTHR35604:SF2">
    <property type="entry name" value="TRANSPOSASE INSH FOR INSERTION SEQUENCE ELEMENT IS5A-RELATED"/>
    <property type="match status" value="1"/>
</dbReference>
<dbReference type="PANTHER" id="PTHR35604">
    <property type="entry name" value="TRANSPOSASE INSH FOR INSERTION SEQUENCE ELEMENT IS5A-RELATED"/>
    <property type="match status" value="1"/>
</dbReference>
<accession>A0A1W6LNX4</accession>
<dbReference type="EMBL" id="CP021023">
    <property type="protein sequence ID" value="ARN57436.1"/>
    <property type="molecule type" value="Genomic_DNA"/>
</dbReference>
<dbReference type="InterPro" id="IPR008490">
    <property type="entry name" value="Transposase_InsH_N"/>
</dbReference>
<dbReference type="AlphaFoldDB" id="A0A1W6LNX4"/>
<dbReference type="Proteomes" id="UP000193334">
    <property type="component" value="Chromosome"/>
</dbReference>
<evidence type="ECO:0000259" key="1">
    <source>
        <dbReference type="Pfam" id="PF01609"/>
    </source>
</evidence>
<dbReference type="Pfam" id="PF01609">
    <property type="entry name" value="DDE_Tnp_1"/>
    <property type="match status" value="1"/>
</dbReference>
<feature type="domain" description="Transposase IS4-like" evidence="1">
    <location>
        <begin position="154"/>
        <end position="406"/>
    </location>
</feature>
<evidence type="ECO:0000259" key="2">
    <source>
        <dbReference type="Pfam" id="PF05598"/>
    </source>
</evidence>
<evidence type="ECO:0000313" key="3">
    <source>
        <dbReference type="EMBL" id="ARN57436.1"/>
    </source>
</evidence>
<dbReference type="KEGG" id="pbp:STSP1_01843"/>
<feature type="domain" description="Transposase InsH N-terminal" evidence="2">
    <location>
        <begin position="23"/>
        <end position="108"/>
    </location>
</feature>
<dbReference type="InterPro" id="IPR002559">
    <property type="entry name" value="Transposase_11"/>
</dbReference>
<dbReference type="GO" id="GO:0004803">
    <property type="term" value="F:transposase activity"/>
    <property type="evidence" value="ECO:0007669"/>
    <property type="project" value="InterPro"/>
</dbReference>
<dbReference type="RefSeq" id="WP_085756078.1">
    <property type="nucleotide sequence ID" value="NZ_CP021023.1"/>
</dbReference>
<dbReference type="GO" id="GO:0003677">
    <property type="term" value="F:DNA binding"/>
    <property type="evidence" value="ECO:0007669"/>
    <property type="project" value="InterPro"/>
</dbReference>
<gene>
    <name evidence="3" type="ORF">STSP1_01843</name>
</gene>